<dbReference type="EMBL" id="AE014075">
    <property type="protein sequence ID" value="AAN81586.1"/>
    <property type="molecule type" value="Genomic_DNA"/>
</dbReference>
<dbReference type="HOGENOM" id="CLU_2537219_0_0_6"/>
<dbReference type="KEGG" id="ecc:c3136"/>
<sequence length="83" mass="9249">MLLNDDLVTFCAQPAVEHFMCCQCSGVPWVSHNANTLEMIIHFSEVLVAKIDDNVSASLETLKLIPIISEVSEMNAKKTRRNS</sequence>
<proteinExistence type="predicted"/>
<dbReference type="AlphaFoldDB" id="A0A0H2V9P6"/>
<protein>
    <recommendedName>
        <fullName evidence="3">Molecular chaperone GrpE</fullName>
    </recommendedName>
</protein>
<keyword evidence="2" id="KW-1185">Reference proteome</keyword>
<evidence type="ECO:0000313" key="2">
    <source>
        <dbReference type="Proteomes" id="UP000001410"/>
    </source>
</evidence>
<accession>A0A0H2V9P6</accession>
<evidence type="ECO:0008006" key="3">
    <source>
        <dbReference type="Google" id="ProtNLM"/>
    </source>
</evidence>
<dbReference type="Proteomes" id="UP000001410">
    <property type="component" value="Chromosome"/>
</dbReference>
<organism evidence="1 2">
    <name type="scientific">Escherichia coli O6:H1 (strain CFT073 / ATCC 700928 / UPEC)</name>
    <dbReference type="NCBI Taxonomy" id="199310"/>
    <lineage>
        <taxon>Bacteria</taxon>
        <taxon>Pseudomonadati</taxon>
        <taxon>Pseudomonadota</taxon>
        <taxon>Gammaproteobacteria</taxon>
        <taxon>Enterobacterales</taxon>
        <taxon>Enterobacteriaceae</taxon>
        <taxon>Escherichia</taxon>
    </lineage>
</organism>
<name>A0A0H2V9P6_ECOL6</name>
<dbReference type="eggNOG" id="COG0576">
    <property type="taxonomic scope" value="Bacteria"/>
</dbReference>
<gene>
    <name evidence="1" type="ordered locus">c3136</name>
</gene>
<dbReference type="STRING" id="199310.c3136"/>
<evidence type="ECO:0000313" key="1">
    <source>
        <dbReference type="EMBL" id="AAN81586.1"/>
    </source>
</evidence>
<reference evidence="1 2" key="1">
    <citation type="journal article" date="2002" name="Proc. Natl. Acad. Sci. U.S.A.">
        <title>Extensive mosaic structure revealed by the complete genome sequence of uropathogenic Escherichia coli.</title>
        <authorList>
            <person name="Welch R.A."/>
            <person name="Burland V."/>
            <person name="Plunkett G.III."/>
            <person name="Redford P."/>
            <person name="Roesch P."/>
            <person name="Rasko D."/>
            <person name="Buckles E.L."/>
            <person name="Liou S.R."/>
            <person name="Boutin A."/>
            <person name="Hackett J."/>
            <person name="Stroud D."/>
            <person name="Mayhew G.F."/>
            <person name="Rose D.J."/>
            <person name="Zhou S."/>
            <person name="Schwartz D.C."/>
            <person name="Perna N.T."/>
            <person name="Mobley H.L."/>
            <person name="Donnenberg M.S."/>
            <person name="Blattner F.R."/>
        </authorList>
    </citation>
    <scope>NUCLEOTIDE SEQUENCE [LARGE SCALE GENOMIC DNA]</scope>
    <source>
        <strain evidence="2">CFT073 / ATCC 700928 / UPEC</strain>
    </source>
</reference>